<sequence>MEYERIPLVLKRFSFEAKMEEAQRYSNKIMSPSGLIEANLLRGKWLPWELNTYALFSIFTINEYNNQNFLNTYGKKRFSEIMTSIRVSQHGEKPKSYSSSNFLRDFLIVVGLTQFILQENKYMKYYRYSYFFNFSNDFVDMKTEFFGKFNQNYEDFLQLSNIVNLFYPEGNSLQSILNEDFHNLIYKEFSQVIKFLELNRQEFIDLQRKLINKSEHYVTSYNYLYTYPFILHQEKRYFPLPHTLTEAVTTSLLTRLTAGNNDLRSKFGKYVLESYLTHIVSLGSFFEECIEEYPYNFKRNQRRTVDLMLRKQDLALLIECKSIVPQRGLRNLNEGDIERTILRLSENMIQLYGNATMKFGKEYHPFDERKTFELSDTFGIVIMLEDSFIRREEIYKKVAQELDLDIDQYNHLCSNFKFISLYELERIIFEDWDLFELLGKNKVNPQAWFDFTLIPIEIRKEGLNTHLKSFIDELNRELTNFVDVLHKEGIIKS</sequence>
<dbReference type="Proteomes" id="UP000254060">
    <property type="component" value="Unassembled WGS sequence"/>
</dbReference>
<gene>
    <name evidence="1" type="ORF">NCTC13163_03202</name>
</gene>
<organism evidence="1 2">
    <name type="scientific">Exiguobacterium aurantiacum</name>
    <dbReference type="NCBI Taxonomy" id="33987"/>
    <lineage>
        <taxon>Bacteria</taxon>
        <taxon>Bacillati</taxon>
        <taxon>Bacillota</taxon>
        <taxon>Bacilli</taxon>
        <taxon>Bacillales</taxon>
        <taxon>Bacillales Family XII. Incertae Sedis</taxon>
        <taxon>Exiguobacterium</taxon>
    </lineage>
</organism>
<dbReference type="AlphaFoldDB" id="A0A377HGZ3"/>
<evidence type="ECO:0000313" key="1">
    <source>
        <dbReference type="EMBL" id="STO53221.1"/>
    </source>
</evidence>
<dbReference type="RefSeq" id="WP_115336733.1">
    <property type="nucleotide sequence ID" value="NZ_UGGP01000002.1"/>
</dbReference>
<dbReference type="OrthoDB" id="2019506at2"/>
<accession>A0A377HGZ3</accession>
<evidence type="ECO:0000313" key="2">
    <source>
        <dbReference type="Proteomes" id="UP000254060"/>
    </source>
</evidence>
<dbReference type="EMBL" id="UGGP01000002">
    <property type="protein sequence ID" value="STO53221.1"/>
    <property type="molecule type" value="Genomic_DNA"/>
</dbReference>
<reference evidence="1 2" key="1">
    <citation type="submission" date="2018-06" db="EMBL/GenBank/DDBJ databases">
        <authorList>
            <consortium name="Pathogen Informatics"/>
            <person name="Doyle S."/>
        </authorList>
    </citation>
    <scope>NUCLEOTIDE SEQUENCE [LARGE SCALE GENOMIC DNA]</scope>
    <source>
        <strain evidence="1 2">NCTC13163</strain>
    </source>
</reference>
<proteinExistence type="predicted"/>
<name>A0A377HGZ3_9BACL</name>
<protein>
    <submittedName>
        <fullName evidence="1">Uncharacterized protein</fullName>
    </submittedName>
</protein>